<feature type="signal peptide" evidence="2">
    <location>
        <begin position="1"/>
        <end position="16"/>
    </location>
</feature>
<evidence type="ECO:0000256" key="2">
    <source>
        <dbReference type="SAM" id="SignalP"/>
    </source>
</evidence>
<evidence type="ECO:0000256" key="1">
    <source>
        <dbReference type="SAM" id="MobiDB-lite"/>
    </source>
</evidence>
<protein>
    <submittedName>
        <fullName evidence="3">Uncharacterized protein</fullName>
    </submittedName>
</protein>
<organism evidence="3 4">
    <name type="scientific">Biomphalaria pfeifferi</name>
    <name type="common">Bloodfluke planorb</name>
    <name type="synonym">Freshwater snail</name>
    <dbReference type="NCBI Taxonomy" id="112525"/>
    <lineage>
        <taxon>Eukaryota</taxon>
        <taxon>Metazoa</taxon>
        <taxon>Spiralia</taxon>
        <taxon>Lophotrochozoa</taxon>
        <taxon>Mollusca</taxon>
        <taxon>Gastropoda</taxon>
        <taxon>Heterobranchia</taxon>
        <taxon>Euthyneura</taxon>
        <taxon>Panpulmonata</taxon>
        <taxon>Hygrophila</taxon>
        <taxon>Lymnaeoidea</taxon>
        <taxon>Planorbidae</taxon>
        <taxon>Biomphalaria</taxon>
    </lineage>
</organism>
<feature type="chain" id="PRO_5042053581" evidence="2">
    <location>
        <begin position="17"/>
        <end position="93"/>
    </location>
</feature>
<keyword evidence="4" id="KW-1185">Reference proteome</keyword>
<dbReference type="Proteomes" id="UP001233172">
    <property type="component" value="Unassembled WGS sequence"/>
</dbReference>
<feature type="compositionally biased region" description="Basic and acidic residues" evidence="1">
    <location>
        <begin position="49"/>
        <end position="61"/>
    </location>
</feature>
<keyword evidence="2" id="KW-0732">Signal</keyword>
<proteinExistence type="predicted"/>
<evidence type="ECO:0000313" key="4">
    <source>
        <dbReference type="Proteomes" id="UP001233172"/>
    </source>
</evidence>
<reference evidence="3" key="1">
    <citation type="journal article" date="2023" name="PLoS Negl. Trop. Dis.">
        <title>A genome sequence for Biomphalaria pfeifferi, the major vector snail for the human-infecting parasite Schistosoma mansoni.</title>
        <authorList>
            <person name="Bu L."/>
            <person name="Lu L."/>
            <person name="Laidemitt M.R."/>
            <person name="Zhang S.M."/>
            <person name="Mutuku M."/>
            <person name="Mkoji G."/>
            <person name="Steinauer M."/>
            <person name="Loker E.S."/>
        </authorList>
    </citation>
    <scope>NUCLEOTIDE SEQUENCE</scope>
    <source>
        <strain evidence="3">KasaAsao</strain>
    </source>
</reference>
<feature type="region of interest" description="Disordered" evidence="1">
    <location>
        <begin position="33"/>
        <end position="69"/>
    </location>
</feature>
<accession>A0AAD8BFR9</accession>
<reference evidence="3" key="2">
    <citation type="submission" date="2023-04" db="EMBL/GenBank/DDBJ databases">
        <authorList>
            <person name="Bu L."/>
            <person name="Lu L."/>
            <person name="Laidemitt M.R."/>
            <person name="Zhang S.M."/>
            <person name="Mutuku M."/>
            <person name="Mkoji G."/>
            <person name="Steinauer M."/>
            <person name="Loker E.S."/>
        </authorList>
    </citation>
    <scope>NUCLEOTIDE SEQUENCE</scope>
    <source>
        <strain evidence="3">KasaAsao</strain>
        <tissue evidence="3">Whole Snail</tissue>
    </source>
</reference>
<evidence type="ECO:0000313" key="3">
    <source>
        <dbReference type="EMBL" id="KAK0053787.1"/>
    </source>
</evidence>
<sequence length="93" mass="11078">MWYLLLATLIIAGCQCVYIYEPNRYKQTDIWRDDFNPGGFKPLRPPVYSKREEENSKDDLNQRSPLDTGNFQKEKRIVAFPDYWKGSKWIVSK</sequence>
<gene>
    <name evidence="3" type="ORF">Bpfe_016781</name>
</gene>
<name>A0AAD8BFR9_BIOPF</name>
<dbReference type="EMBL" id="JASAOG010000083">
    <property type="protein sequence ID" value="KAK0053787.1"/>
    <property type="molecule type" value="Genomic_DNA"/>
</dbReference>
<comment type="caution">
    <text evidence="3">The sequence shown here is derived from an EMBL/GenBank/DDBJ whole genome shotgun (WGS) entry which is preliminary data.</text>
</comment>
<dbReference type="AlphaFoldDB" id="A0AAD8BFR9"/>